<dbReference type="PROSITE" id="PS51892">
    <property type="entry name" value="SUBTILASE"/>
    <property type="match status" value="1"/>
</dbReference>
<comment type="caution">
    <text evidence="11">The sequence shown here is derived from an EMBL/GenBank/DDBJ whole genome shotgun (WGS) entry which is preliminary data.</text>
</comment>
<dbReference type="Pfam" id="PF22148">
    <property type="entry name" value="Fervidolysin_NPro-like"/>
    <property type="match status" value="1"/>
</dbReference>
<dbReference type="InterPro" id="IPR051048">
    <property type="entry name" value="Peptidase_S8/S53_subtilisin"/>
</dbReference>
<organism evidence="11 12">
    <name type="scientific">Methanospirillum lacunae</name>
    <dbReference type="NCBI Taxonomy" id="668570"/>
    <lineage>
        <taxon>Archaea</taxon>
        <taxon>Methanobacteriati</taxon>
        <taxon>Methanobacteriota</taxon>
        <taxon>Stenosarchaea group</taxon>
        <taxon>Methanomicrobia</taxon>
        <taxon>Methanomicrobiales</taxon>
        <taxon>Methanospirillaceae</taxon>
        <taxon>Methanospirillum</taxon>
    </lineage>
</organism>
<dbReference type="SMART" id="SM00089">
    <property type="entry name" value="PKD"/>
    <property type="match status" value="1"/>
</dbReference>
<keyword evidence="9" id="KW-1133">Transmembrane helix</keyword>
<evidence type="ECO:0000256" key="2">
    <source>
        <dbReference type="ARBA" id="ARBA00022670"/>
    </source>
</evidence>
<keyword evidence="9" id="KW-0812">Transmembrane</keyword>
<evidence type="ECO:0000256" key="1">
    <source>
        <dbReference type="ARBA" id="ARBA00011073"/>
    </source>
</evidence>
<dbReference type="GO" id="GO:0006508">
    <property type="term" value="P:proteolysis"/>
    <property type="evidence" value="ECO:0007669"/>
    <property type="project" value="UniProtKB-KW"/>
</dbReference>
<feature type="domain" description="PKD" evidence="10">
    <location>
        <begin position="494"/>
        <end position="573"/>
    </location>
</feature>
<sequence length="573" mass="60291">MAGLSGWIIMNRLFYFNIYYGIVILLFICAVVTVSADSLNYREKSADSGKSLQVLPQYAEDRIIVRYKPDARGPDDTLNSFMENTNKKVGGTVMADFSSMGISGMQIIRPPDSQSAEEAISEYAQQPDVLYAEADHLISLSPDESADSVSSSVSNSGSSSVTPDDPGYSLQWGLHNTGQSPFYGTVGADIDAPVAWNTTTGSSVVIAVVDTGVDYTHEDLAANIWTNSGEIAGNGIDDDGNGYIDDVRGWNFYSNTNDPMDDNGHGTHCAGIIAAVGNNNVGVAGVNWKAKTMPLKFLNSTGSGYTSDAISAILYADKMGAKVISNSWGGSGVSRSLKEAIDASSAVVVCAAGNDAEDIETTPLYPASYNSSNIIAVAATDYNDNLATFSNYGAISVDIAAPGVKIRSTYKDDLYAYLSGTSMATPYVSGVAALISAVNSSLSNTEIKAKILNSADAISSLKGKVVSNGRLNAANAVEAASGGGSTDPVDNDDLIVSFTAAPRSGNSPLPVQFMDTSSAEVTGWNWNFGDGSYSILKNPRHVYQNKGKYAVTLKITSGSRSGLLKKTGYITVQ</sequence>
<dbReference type="InterPro" id="IPR023828">
    <property type="entry name" value="Peptidase_S8_Ser-AS"/>
</dbReference>
<evidence type="ECO:0000256" key="4">
    <source>
        <dbReference type="ARBA" id="ARBA00022825"/>
    </source>
</evidence>
<keyword evidence="9" id="KW-0472">Membrane</keyword>
<dbReference type="GO" id="GO:0004252">
    <property type="term" value="F:serine-type endopeptidase activity"/>
    <property type="evidence" value="ECO:0007669"/>
    <property type="project" value="UniProtKB-UniRule"/>
</dbReference>
<dbReference type="Pfam" id="PF00082">
    <property type="entry name" value="Peptidase_S8"/>
    <property type="match status" value="1"/>
</dbReference>
<feature type="active site" description="Charge relay system" evidence="5 6">
    <location>
        <position position="422"/>
    </location>
</feature>
<name>A0A2V2MSS4_9EURY</name>
<keyword evidence="12" id="KW-1185">Reference proteome</keyword>
<feature type="active site" description="Charge relay system" evidence="5 6">
    <location>
        <position position="210"/>
    </location>
</feature>
<feature type="region of interest" description="Disordered" evidence="8">
    <location>
        <begin position="142"/>
        <end position="166"/>
    </location>
</feature>
<dbReference type="InterPro" id="IPR034204">
    <property type="entry name" value="PfSUB1-like_cat_dom"/>
</dbReference>
<dbReference type="InterPro" id="IPR036852">
    <property type="entry name" value="Peptidase_S8/S53_dom_sf"/>
</dbReference>
<feature type="transmembrane region" description="Helical" evidence="9">
    <location>
        <begin position="12"/>
        <end position="34"/>
    </location>
</feature>
<feature type="compositionally biased region" description="Low complexity" evidence="8">
    <location>
        <begin position="142"/>
        <end position="161"/>
    </location>
</feature>
<evidence type="ECO:0000256" key="3">
    <source>
        <dbReference type="ARBA" id="ARBA00022801"/>
    </source>
</evidence>
<protein>
    <submittedName>
        <fullName evidence="11">Peptidase S8/S53 subtilisin kexin sedolisin</fullName>
    </submittedName>
</protein>
<dbReference type="PANTHER" id="PTHR43399:SF4">
    <property type="entry name" value="CELL WALL-ASSOCIATED PROTEASE"/>
    <property type="match status" value="1"/>
</dbReference>
<evidence type="ECO:0000313" key="11">
    <source>
        <dbReference type="EMBL" id="PWR71254.1"/>
    </source>
</evidence>
<dbReference type="InterPro" id="IPR000601">
    <property type="entry name" value="PKD_dom"/>
</dbReference>
<dbReference type="PANTHER" id="PTHR43399">
    <property type="entry name" value="SUBTILISIN-RELATED"/>
    <property type="match status" value="1"/>
</dbReference>
<keyword evidence="4 6" id="KW-0720">Serine protease</keyword>
<reference evidence="11 12" key="1">
    <citation type="submission" date="2018-05" db="EMBL/GenBank/DDBJ databases">
        <title>Draft genome of Methanospirillum lacunae Ki8-1.</title>
        <authorList>
            <person name="Dueholm M.S."/>
            <person name="Nielsen P.H."/>
            <person name="Bakmann L.F."/>
            <person name="Otzen D.E."/>
        </authorList>
    </citation>
    <scope>NUCLEOTIDE SEQUENCE [LARGE SCALE GENOMIC DNA]</scope>
    <source>
        <strain evidence="11 12">Ki8-1</strain>
    </source>
</reference>
<evidence type="ECO:0000256" key="5">
    <source>
        <dbReference type="PIRSR" id="PIRSR615500-1"/>
    </source>
</evidence>
<evidence type="ECO:0000256" key="8">
    <source>
        <dbReference type="SAM" id="MobiDB-lite"/>
    </source>
</evidence>
<dbReference type="CDD" id="cd07473">
    <property type="entry name" value="Peptidases_S8_Subtilisin_like"/>
    <property type="match status" value="1"/>
</dbReference>
<evidence type="ECO:0000259" key="10">
    <source>
        <dbReference type="PROSITE" id="PS50093"/>
    </source>
</evidence>
<gene>
    <name evidence="11" type="ORF">DK846_10320</name>
</gene>
<dbReference type="InterPro" id="IPR035986">
    <property type="entry name" value="PKD_dom_sf"/>
</dbReference>
<proteinExistence type="inferred from homology"/>
<dbReference type="InterPro" id="IPR023827">
    <property type="entry name" value="Peptidase_S8_Asp-AS"/>
</dbReference>
<dbReference type="EMBL" id="QGMY01000008">
    <property type="protein sequence ID" value="PWR71254.1"/>
    <property type="molecule type" value="Genomic_DNA"/>
</dbReference>
<dbReference type="FunFam" id="2.60.40.10:FF:000270">
    <property type="entry name" value="Cell surface protein"/>
    <property type="match status" value="1"/>
</dbReference>
<dbReference type="PROSITE" id="PS00136">
    <property type="entry name" value="SUBTILASE_ASP"/>
    <property type="match status" value="1"/>
</dbReference>
<keyword evidence="3 6" id="KW-0378">Hydrolase</keyword>
<dbReference type="RefSeq" id="WP_109968872.1">
    <property type="nucleotide sequence ID" value="NZ_QGMY01000008.1"/>
</dbReference>
<dbReference type="PRINTS" id="PR00723">
    <property type="entry name" value="SUBTILISIN"/>
</dbReference>
<dbReference type="PROSITE" id="PS50093">
    <property type="entry name" value="PKD"/>
    <property type="match status" value="1"/>
</dbReference>
<dbReference type="SUPFAM" id="SSF52743">
    <property type="entry name" value="Subtilisin-like"/>
    <property type="match status" value="1"/>
</dbReference>
<dbReference type="InterPro" id="IPR000209">
    <property type="entry name" value="Peptidase_S8/S53_dom"/>
</dbReference>
<keyword evidence="2 6" id="KW-0645">Protease</keyword>
<dbReference type="Gene3D" id="2.60.40.10">
    <property type="entry name" value="Immunoglobulins"/>
    <property type="match status" value="1"/>
</dbReference>
<dbReference type="Gene3D" id="3.40.50.200">
    <property type="entry name" value="Peptidase S8/S53 domain"/>
    <property type="match status" value="1"/>
</dbReference>
<dbReference type="InterPro" id="IPR022398">
    <property type="entry name" value="Peptidase_S8_His-AS"/>
</dbReference>
<dbReference type="CDD" id="cd00146">
    <property type="entry name" value="PKD"/>
    <property type="match status" value="1"/>
</dbReference>
<dbReference type="Proteomes" id="UP000245657">
    <property type="component" value="Unassembled WGS sequence"/>
</dbReference>
<evidence type="ECO:0000313" key="12">
    <source>
        <dbReference type="Proteomes" id="UP000245657"/>
    </source>
</evidence>
<dbReference type="OrthoDB" id="112449at2157"/>
<evidence type="ECO:0000256" key="9">
    <source>
        <dbReference type="SAM" id="Phobius"/>
    </source>
</evidence>
<comment type="similarity">
    <text evidence="1 6 7">Belongs to the peptidase S8 family.</text>
</comment>
<accession>A0A2V2MSS4</accession>
<dbReference type="InterPro" id="IPR013783">
    <property type="entry name" value="Ig-like_fold"/>
</dbReference>
<evidence type="ECO:0000256" key="6">
    <source>
        <dbReference type="PROSITE-ProRule" id="PRU01240"/>
    </source>
</evidence>
<dbReference type="AlphaFoldDB" id="A0A2V2MSS4"/>
<dbReference type="InterPro" id="IPR022409">
    <property type="entry name" value="PKD/Chitinase_dom"/>
</dbReference>
<dbReference type="SUPFAM" id="SSF49299">
    <property type="entry name" value="PKD domain"/>
    <property type="match status" value="1"/>
</dbReference>
<dbReference type="PROSITE" id="PS00138">
    <property type="entry name" value="SUBTILASE_SER"/>
    <property type="match status" value="1"/>
</dbReference>
<feature type="active site" description="Charge relay system" evidence="5 6">
    <location>
        <position position="265"/>
    </location>
</feature>
<dbReference type="InterPro" id="IPR054399">
    <property type="entry name" value="Fervidolysin-like_N_prodom"/>
</dbReference>
<dbReference type="PROSITE" id="PS00137">
    <property type="entry name" value="SUBTILASE_HIS"/>
    <property type="match status" value="1"/>
</dbReference>
<dbReference type="InterPro" id="IPR015500">
    <property type="entry name" value="Peptidase_S8_subtilisin-rel"/>
</dbReference>
<evidence type="ECO:0000256" key="7">
    <source>
        <dbReference type="RuleBase" id="RU003355"/>
    </source>
</evidence>
<dbReference type="Pfam" id="PF18911">
    <property type="entry name" value="PKD_4"/>
    <property type="match status" value="1"/>
</dbReference>